<reference evidence="1" key="1">
    <citation type="journal article" date="2014" name="Front. Microbiol.">
        <title>High frequency of phylogenetically diverse reductive dehalogenase-homologous genes in deep subseafloor sedimentary metagenomes.</title>
        <authorList>
            <person name="Kawai M."/>
            <person name="Futagami T."/>
            <person name="Toyoda A."/>
            <person name="Takaki Y."/>
            <person name="Nishi S."/>
            <person name="Hori S."/>
            <person name="Arai W."/>
            <person name="Tsubouchi T."/>
            <person name="Morono Y."/>
            <person name="Uchiyama I."/>
            <person name="Ito T."/>
            <person name="Fujiyama A."/>
            <person name="Inagaki F."/>
            <person name="Takami H."/>
        </authorList>
    </citation>
    <scope>NUCLEOTIDE SEQUENCE</scope>
    <source>
        <strain evidence="1">Expedition CK06-06</strain>
    </source>
</reference>
<accession>X0SCI1</accession>
<sequence length="123" mass="13154">MSLLFSKADIVSDEEIIIPVVKPIGLSYQDISFSVALIGGKTAVAANVTALLTFHVQHFPKIEPVLLIDISKGGYRPDDDQTIGAAGKSGIESVGNAEEQAWVSFDQLNADEIVIKVNFDAIP</sequence>
<comment type="caution">
    <text evidence="1">The sequence shown here is derived from an EMBL/GenBank/DDBJ whole genome shotgun (WGS) entry which is preliminary data.</text>
</comment>
<proteinExistence type="predicted"/>
<feature type="non-terminal residue" evidence="1">
    <location>
        <position position="123"/>
    </location>
</feature>
<organism evidence="1">
    <name type="scientific">marine sediment metagenome</name>
    <dbReference type="NCBI Taxonomy" id="412755"/>
    <lineage>
        <taxon>unclassified sequences</taxon>
        <taxon>metagenomes</taxon>
        <taxon>ecological metagenomes</taxon>
    </lineage>
</organism>
<dbReference type="EMBL" id="BARS01008434">
    <property type="protein sequence ID" value="GAF78729.1"/>
    <property type="molecule type" value="Genomic_DNA"/>
</dbReference>
<dbReference type="AlphaFoldDB" id="X0SCI1"/>
<gene>
    <name evidence="1" type="ORF">S01H1_16078</name>
</gene>
<protein>
    <submittedName>
        <fullName evidence="1">Uncharacterized protein</fullName>
    </submittedName>
</protein>
<name>X0SCI1_9ZZZZ</name>
<evidence type="ECO:0000313" key="1">
    <source>
        <dbReference type="EMBL" id="GAF78729.1"/>
    </source>
</evidence>